<dbReference type="InterPro" id="IPR053720">
    <property type="entry name" value="Psm_Assembly_Chaperone"/>
</dbReference>
<reference evidence="2" key="1">
    <citation type="submission" date="2023-07" db="EMBL/GenBank/DDBJ databases">
        <title>A draft genome of Kazachstania heterogenica Y-27499.</title>
        <authorList>
            <person name="Donic C."/>
            <person name="Kralova J.S."/>
            <person name="Fidel L."/>
            <person name="Ben-Dor S."/>
            <person name="Jung S."/>
        </authorList>
    </citation>
    <scope>NUCLEOTIDE SEQUENCE [LARGE SCALE GENOMIC DNA]</scope>
    <source>
        <strain evidence="2">Y27499</strain>
    </source>
</reference>
<dbReference type="AlphaFoldDB" id="A0AAN7ZYB1"/>
<dbReference type="Proteomes" id="UP001306508">
    <property type="component" value="Unassembled WGS sequence"/>
</dbReference>
<sequence>MDSYHYTSYNIFNSSLKSIPAPGELNISATHFSNSILLQIRLNGEMNCTLDITTAGLRPIEHDVMHRPIAGINNINGKEKNQEESNCDQEEEELFIRDNLSDYTVRVKLGDSNDPKLPVIATQIAELYQRIIIPNLHKGNTFPDHFSNINLTITLSSKIWSIENRNIKGTNNDNNNSNEDFAKLVFVLKSIKQMYQ</sequence>
<keyword evidence="2" id="KW-1185">Reference proteome</keyword>
<evidence type="ECO:0000313" key="1">
    <source>
        <dbReference type="EMBL" id="KAK5780811.1"/>
    </source>
</evidence>
<accession>A0AAN7ZYB1</accession>
<gene>
    <name evidence="1" type="ORF">RI543_001936</name>
</gene>
<organism evidence="1 2">
    <name type="scientific">Arxiozyma heterogenica</name>
    <dbReference type="NCBI Taxonomy" id="278026"/>
    <lineage>
        <taxon>Eukaryota</taxon>
        <taxon>Fungi</taxon>
        <taxon>Dikarya</taxon>
        <taxon>Ascomycota</taxon>
        <taxon>Saccharomycotina</taxon>
        <taxon>Saccharomycetes</taxon>
        <taxon>Saccharomycetales</taxon>
        <taxon>Saccharomycetaceae</taxon>
        <taxon>Arxiozyma</taxon>
    </lineage>
</organism>
<evidence type="ECO:0000313" key="2">
    <source>
        <dbReference type="Proteomes" id="UP001306508"/>
    </source>
</evidence>
<name>A0AAN7ZYB1_9SACH</name>
<dbReference type="EMBL" id="JAWIZZ010000040">
    <property type="protein sequence ID" value="KAK5780811.1"/>
    <property type="molecule type" value="Genomic_DNA"/>
</dbReference>
<protein>
    <submittedName>
        <fullName evidence="1">Uncharacterized protein</fullName>
    </submittedName>
</protein>
<dbReference type="InterPro" id="IPR018854">
    <property type="entry name" value="Psome_chaperone_3/4"/>
</dbReference>
<dbReference type="Gene3D" id="3.30.230.90">
    <property type="match status" value="1"/>
</dbReference>
<comment type="caution">
    <text evidence="1">The sequence shown here is derived from an EMBL/GenBank/DDBJ whole genome shotgun (WGS) entry which is preliminary data.</text>
</comment>
<proteinExistence type="predicted"/>
<dbReference type="Pfam" id="PF10448">
    <property type="entry name" value="POC3_POC4"/>
    <property type="match status" value="1"/>
</dbReference>